<dbReference type="InterPro" id="IPR015915">
    <property type="entry name" value="Kelch-typ_b-propeller"/>
</dbReference>
<keyword evidence="2" id="KW-0677">Repeat</keyword>
<evidence type="ECO:0000256" key="1">
    <source>
        <dbReference type="ARBA" id="ARBA00022441"/>
    </source>
</evidence>
<dbReference type="STRING" id="1294263.JCM21531_1386"/>
<dbReference type="SUPFAM" id="SSF117281">
    <property type="entry name" value="Kelch motif"/>
    <property type="match status" value="2"/>
</dbReference>
<comment type="caution">
    <text evidence="3">The sequence shown here is derived from an EMBL/GenBank/DDBJ whole genome shotgun (WGS) entry which is preliminary data.</text>
</comment>
<proteinExistence type="predicted"/>
<reference evidence="3" key="1">
    <citation type="journal article" date="2014" name="Genome Announc.">
        <title>Draft Genome Sequence of Clostridium straminisolvens Strain JCM 21531T, Isolated from a Cellulose-Degrading Bacterial Community.</title>
        <authorList>
            <person name="Yuki M."/>
            <person name="Oshima K."/>
            <person name="Suda W."/>
            <person name="Sakamoto M."/>
            <person name="Kitamura K."/>
            <person name="Iida T."/>
            <person name="Hattori M."/>
            <person name="Ohkuma M."/>
        </authorList>
    </citation>
    <scope>NUCLEOTIDE SEQUENCE [LARGE SCALE GENOMIC DNA]</scope>
    <source>
        <strain evidence="3">JCM 21531</strain>
    </source>
</reference>
<keyword evidence="1" id="KW-0880">Kelch repeat</keyword>
<protein>
    <submittedName>
        <fullName evidence="3">Uncharacterized protein</fullName>
    </submittedName>
</protein>
<dbReference type="OrthoDB" id="319589at2"/>
<dbReference type="SMART" id="SM00612">
    <property type="entry name" value="Kelch"/>
    <property type="match status" value="7"/>
</dbReference>
<dbReference type="Gene3D" id="2.120.10.80">
    <property type="entry name" value="Kelch-type beta propeller"/>
    <property type="match status" value="3"/>
</dbReference>
<dbReference type="PANTHER" id="PTHR24412">
    <property type="entry name" value="KELCH PROTEIN"/>
    <property type="match status" value="1"/>
</dbReference>
<evidence type="ECO:0000256" key="2">
    <source>
        <dbReference type="ARBA" id="ARBA00022737"/>
    </source>
</evidence>
<keyword evidence="4" id="KW-1185">Reference proteome</keyword>
<dbReference type="EMBL" id="BAVR01000012">
    <property type="protein sequence ID" value="GAE87975.1"/>
    <property type="molecule type" value="Genomic_DNA"/>
</dbReference>
<dbReference type="PANTHER" id="PTHR24412:SF451">
    <property type="entry name" value="KELCH-LIKE PROTEIN 20"/>
    <property type="match status" value="1"/>
</dbReference>
<dbReference type="RefSeq" id="WP_038287893.1">
    <property type="nucleotide sequence ID" value="NZ_BAVR01000012.1"/>
</dbReference>
<name>W4V3G3_9FIRM</name>
<accession>W4V3G3</accession>
<dbReference type="InterPro" id="IPR006652">
    <property type="entry name" value="Kelch_1"/>
</dbReference>
<gene>
    <name evidence="3" type="ORF">JCM21531_1386</name>
</gene>
<dbReference type="Proteomes" id="UP000019109">
    <property type="component" value="Unassembled WGS sequence"/>
</dbReference>
<dbReference type="Pfam" id="PF01344">
    <property type="entry name" value="Kelch_1"/>
    <property type="match status" value="1"/>
</dbReference>
<dbReference type="PRINTS" id="PR00501">
    <property type="entry name" value="KELCHREPEAT"/>
</dbReference>
<dbReference type="Pfam" id="PF24681">
    <property type="entry name" value="Kelch_KLHDC2_KLHL20_DRC7"/>
    <property type="match status" value="1"/>
</dbReference>
<dbReference type="AlphaFoldDB" id="W4V3G3"/>
<organism evidence="3 4">
    <name type="scientific">Acetivibrio straminisolvens JCM 21531</name>
    <dbReference type="NCBI Taxonomy" id="1294263"/>
    <lineage>
        <taxon>Bacteria</taxon>
        <taxon>Bacillati</taxon>
        <taxon>Bacillota</taxon>
        <taxon>Clostridia</taxon>
        <taxon>Eubacteriales</taxon>
        <taxon>Oscillospiraceae</taxon>
        <taxon>Acetivibrio</taxon>
    </lineage>
</organism>
<evidence type="ECO:0000313" key="3">
    <source>
        <dbReference type="EMBL" id="GAE87975.1"/>
    </source>
</evidence>
<dbReference type="SUPFAM" id="SSF63825">
    <property type="entry name" value="YWTD domain"/>
    <property type="match status" value="1"/>
</dbReference>
<evidence type="ECO:0000313" key="4">
    <source>
        <dbReference type="Proteomes" id="UP000019109"/>
    </source>
</evidence>
<sequence length="727" mass="81302">MLFWFNVKESYTPMLTAELEVSHKCRNQLRISFGYSTTDDTTISLPYWYEIFPNDYLAFDGTTDEDKYASLVIDLTNLYTLKMDNPDGNWYLRIEDSIADGIPGKIKSFKLVDKTRGIQIPSSITSVTSFDGSKIEVPIYYFREATTNASWSILKSQPYGRQDAAYAYLDGVFYAIGGVEKRGPGMTNVSSVEACDTGTNPWTWTQKADTLTTIYSPKAHVINNKIYVVGESPSWTIVVDEYTPATNSWVRKIQVPLTNGDIKSAVANNKIYIFHNQDDTSKLYEYDPSTNTFRDESQIATLSEVYSEYTLSTAYGNIYLFGSNGPSTQTSVWEYNPNGNIWIRKSDLPYSYIYDAVSLNNKIYTLEYYLGSEVYYTDKYDVSYIKEYNPLDNTWTEKPDILPVSGRCSLALIDNKILLIGNYVPTNPTSPKLYAFYLPGKWTEKSNMPLPKAYHTSTVLNNKIYVIGGIDDDLLPTNTVQYFNPSNNSWTPATNMLTARYNASSATLSGAIYVAGGFNSGYLKSVEAYNPSTGNWQSKANMNIARSSFGLASVNGKLYAISGKTTGNVRTNTVEEYDPSSNQWRFVANIPTPRSNFATAVVNGEIYVIGGLYTYGTDSNAKCPIIEKYNPITNTWTRVADIPTARSNLAAVAINGKIYAMGGLQDFVGVTYITEEYDVASNKWKKVAYSGTEREGHTASVVNNKIYTIGGWNRSSSLEEVVEEFVP</sequence>